<comment type="catalytic activity">
    <reaction evidence="3">
        <text>[protein]-L-glutamate 5-O-methyl ester + H2O = L-glutamyl-[protein] + methanol + H(+)</text>
        <dbReference type="Rhea" id="RHEA:23236"/>
        <dbReference type="Rhea" id="RHEA-COMP:10208"/>
        <dbReference type="Rhea" id="RHEA-COMP:10311"/>
        <dbReference type="ChEBI" id="CHEBI:15377"/>
        <dbReference type="ChEBI" id="CHEBI:15378"/>
        <dbReference type="ChEBI" id="CHEBI:17790"/>
        <dbReference type="ChEBI" id="CHEBI:29973"/>
        <dbReference type="ChEBI" id="CHEBI:82795"/>
        <dbReference type="EC" id="3.1.1.61"/>
    </reaction>
</comment>
<feature type="domain" description="CheB-type methylesterase" evidence="5">
    <location>
        <begin position="105"/>
        <end position="302"/>
    </location>
</feature>
<dbReference type="InterPro" id="IPR000673">
    <property type="entry name" value="Sig_transdc_resp-reg_Me-estase"/>
</dbReference>
<dbReference type="Proteomes" id="UP000537130">
    <property type="component" value="Unassembled WGS sequence"/>
</dbReference>
<evidence type="ECO:0000256" key="3">
    <source>
        <dbReference type="ARBA" id="ARBA00048267"/>
    </source>
</evidence>
<dbReference type="PANTHER" id="PTHR42872:SF6">
    <property type="entry name" value="PROTEIN-GLUTAMATE METHYLESTERASE_PROTEIN-GLUTAMINE GLUTAMINASE"/>
    <property type="match status" value="1"/>
</dbReference>
<accession>A0A7W4W7R2</accession>
<dbReference type="GO" id="GO:0005737">
    <property type="term" value="C:cytoplasm"/>
    <property type="evidence" value="ECO:0007669"/>
    <property type="project" value="InterPro"/>
</dbReference>
<dbReference type="EMBL" id="JACHWY010000003">
    <property type="protein sequence ID" value="MBB3048402.1"/>
    <property type="molecule type" value="Genomic_DNA"/>
</dbReference>
<protein>
    <recommendedName>
        <fullName evidence="2">protein-glutamate methylesterase</fullName>
        <ecNumber evidence="2">3.1.1.61</ecNumber>
    </recommendedName>
</protein>
<dbReference type="InterPro" id="IPR035909">
    <property type="entry name" value="CheB_C"/>
</dbReference>
<evidence type="ECO:0000313" key="6">
    <source>
        <dbReference type="EMBL" id="MBB3048402.1"/>
    </source>
</evidence>
<dbReference type="SUPFAM" id="SSF52738">
    <property type="entry name" value="Methylesterase CheB, C-terminal domain"/>
    <property type="match status" value="1"/>
</dbReference>
<dbReference type="Pfam" id="PF01339">
    <property type="entry name" value="CheB_methylest"/>
    <property type="match status" value="1"/>
</dbReference>
<dbReference type="EC" id="3.1.1.61" evidence="2"/>
<feature type="active site" evidence="4">
    <location>
        <position position="151"/>
    </location>
</feature>
<feature type="active site" evidence="4">
    <location>
        <position position="124"/>
    </location>
</feature>
<evidence type="ECO:0000313" key="7">
    <source>
        <dbReference type="Proteomes" id="UP000537130"/>
    </source>
</evidence>
<sequence length="305" mass="33335">MTHLALVVDDVRQRHWLENQLVKASHYVLLSCSADELEAVHGGLEEEPQIWLVLLSAKRIERALGYISAVSSAPTLVLDDWPGERDHLVRWYTQLLGKLDAALLPRSAPSEVAELEQVWLLGASLGGPEAVTEFLAAVPVSLPVGFVYVQHIEEAFDKALSTQLQRKTPHNIAMFTGEARLRAGQVLIIAPETKPRFLPFGRVIASSKGWRSGYRPCIDEVAEGLVAQYRNRLGLLIFTGTCNDGEQAALRVRQAGGQVWTQAIETCVSDTMPEAVNRTGVVSVSGTPAQLAATLSSRLRGKAKK</sequence>
<evidence type="ECO:0000256" key="2">
    <source>
        <dbReference type="ARBA" id="ARBA00039140"/>
    </source>
</evidence>
<keyword evidence="1 4" id="KW-0378">Hydrolase</keyword>
<dbReference type="GO" id="GO:0008984">
    <property type="term" value="F:protein-glutamate methylesterase activity"/>
    <property type="evidence" value="ECO:0007669"/>
    <property type="project" value="UniProtKB-EC"/>
</dbReference>
<comment type="caution">
    <text evidence="6">The sequence shown here is derived from an EMBL/GenBank/DDBJ whole genome shotgun (WGS) entry which is preliminary data.</text>
</comment>
<keyword evidence="7" id="KW-1185">Reference proteome</keyword>
<reference evidence="6 7" key="1">
    <citation type="submission" date="2020-08" db="EMBL/GenBank/DDBJ databases">
        <title>Genomic Encyclopedia of Type Strains, Phase III (KMG-III): the genomes of soil and plant-associated and newly described type strains.</title>
        <authorList>
            <person name="Whitman W."/>
        </authorList>
    </citation>
    <scope>NUCLEOTIDE SEQUENCE [LARGE SCALE GENOMIC DNA]</scope>
    <source>
        <strain evidence="6 7">CECT 8654</strain>
    </source>
</reference>
<keyword evidence="4" id="KW-0145">Chemotaxis</keyword>
<dbReference type="PROSITE" id="PS50122">
    <property type="entry name" value="CHEB"/>
    <property type="match status" value="1"/>
</dbReference>
<proteinExistence type="predicted"/>
<dbReference type="GO" id="GO:0006935">
    <property type="term" value="P:chemotaxis"/>
    <property type="evidence" value="ECO:0007669"/>
    <property type="project" value="UniProtKB-UniRule"/>
</dbReference>
<evidence type="ECO:0000256" key="4">
    <source>
        <dbReference type="PROSITE-ProRule" id="PRU00050"/>
    </source>
</evidence>
<dbReference type="GO" id="GO:0000156">
    <property type="term" value="F:phosphorelay response regulator activity"/>
    <property type="evidence" value="ECO:0007669"/>
    <property type="project" value="InterPro"/>
</dbReference>
<dbReference type="PANTHER" id="PTHR42872">
    <property type="entry name" value="PROTEIN-GLUTAMATE METHYLESTERASE/PROTEIN-GLUTAMINE GLUTAMINASE"/>
    <property type="match status" value="1"/>
</dbReference>
<evidence type="ECO:0000256" key="1">
    <source>
        <dbReference type="ARBA" id="ARBA00022801"/>
    </source>
</evidence>
<dbReference type="AlphaFoldDB" id="A0A7W4W7R2"/>
<organism evidence="6 7">
    <name type="scientific">Litorivivens lipolytica</name>
    <dbReference type="NCBI Taxonomy" id="1524264"/>
    <lineage>
        <taxon>Bacteria</taxon>
        <taxon>Pseudomonadati</taxon>
        <taxon>Pseudomonadota</taxon>
        <taxon>Gammaproteobacteria</taxon>
        <taxon>Litorivivens</taxon>
    </lineage>
</organism>
<gene>
    <name evidence="6" type="ORF">FHR99_002676</name>
</gene>
<dbReference type="RefSeq" id="WP_183411186.1">
    <property type="nucleotide sequence ID" value="NZ_JACHWY010000003.1"/>
</dbReference>
<evidence type="ECO:0000259" key="5">
    <source>
        <dbReference type="PROSITE" id="PS50122"/>
    </source>
</evidence>
<feature type="active site" evidence="4">
    <location>
        <position position="244"/>
    </location>
</feature>
<name>A0A7W4W7R2_9GAMM</name>
<dbReference type="Gene3D" id="3.40.50.180">
    <property type="entry name" value="Methylesterase CheB, C-terminal domain"/>
    <property type="match status" value="1"/>
</dbReference>